<reference evidence="5" key="1">
    <citation type="submission" date="2021-04" db="EMBL/GenBank/DDBJ databases">
        <title>Phylogenetic analysis of Acidobacteriaceae.</title>
        <authorList>
            <person name="Qiu L."/>
            <person name="Zhang Q."/>
        </authorList>
    </citation>
    <scope>NUCLEOTIDE SEQUENCE</scope>
    <source>
        <strain evidence="5">DSM 25168</strain>
    </source>
</reference>
<dbReference type="SUPFAM" id="SSF56601">
    <property type="entry name" value="beta-lactamase/transpeptidase-like"/>
    <property type="match status" value="1"/>
</dbReference>
<evidence type="ECO:0000259" key="4">
    <source>
        <dbReference type="Pfam" id="PF00144"/>
    </source>
</evidence>
<dbReference type="InterPro" id="IPR001466">
    <property type="entry name" value="Beta-lactam-related"/>
</dbReference>
<feature type="domain" description="Beta-lactamase-related" evidence="4">
    <location>
        <begin position="47"/>
        <end position="353"/>
    </location>
</feature>
<feature type="signal peptide" evidence="3">
    <location>
        <begin position="1"/>
        <end position="18"/>
    </location>
</feature>
<feature type="compositionally biased region" description="Basic residues" evidence="2">
    <location>
        <begin position="395"/>
        <end position="414"/>
    </location>
</feature>
<dbReference type="PANTHER" id="PTHR22935:SF95">
    <property type="entry name" value="BETA-LACTAMASE-LIKE 1-RELATED"/>
    <property type="match status" value="1"/>
</dbReference>
<keyword evidence="5" id="KW-0378">Hydrolase</keyword>
<comment type="similarity">
    <text evidence="1">Belongs to the beta-lactamase family.</text>
</comment>
<evidence type="ECO:0000313" key="5">
    <source>
        <dbReference type="EMBL" id="UWZ82698.1"/>
    </source>
</evidence>
<protein>
    <submittedName>
        <fullName evidence="5">D-alanyl-D-alanine-carboxypeptidase/endopeptidase AmpH</fullName>
        <ecNumber evidence="5">3.4.-.-</ecNumber>
    </submittedName>
</protein>
<dbReference type="Proteomes" id="UP001059380">
    <property type="component" value="Chromosome"/>
</dbReference>
<evidence type="ECO:0000313" key="6">
    <source>
        <dbReference type="Proteomes" id="UP001059380"/>
    </source>
</evidence>
<evidence type="ECO:0000256" key="3">
    <source>
        <dbReference type="SAM" id="SignalP"/>
    </source>
</evidence>
<dbReference type="GO" id="GO:0016787">
    <property type="term" value="F:hydrolase activity"/>
    <property type="evidence" value="ECO:0007669"/>
    <property type="project" value="UniProtKB-KW"/>
</dbReference>
<feature type="chain" id="PRO_5039931097" evidence="3">
    <location>
        <begin position="19"/>
        <end position="422"/>
    </location>
</feature>
<dbReference type="RefSeq" id="WP_260791886.1">
    <property type="nucleotide sequence ID" value="NZ_CP093313.1"/>
</dbReference>
<dbReference type="Gene3D" id="3.40.710.10">
    <property type="entry name" value="DD-peptidase/beta-lactamase superfamily"/>
    <property type="match status" value="1"/>
</dbReference>
<dbReference type="EC" id="3.4.-.-" evidence="5"/>
<dbReference type="EMBL" id="CP093313">
    <property type="protein sequence ID" value="UWZ82698.1"/>
    <property type="molecule type" value="Genomic_DNA"/>
</dbReference>
<dbReference type="PANTHER" id="PTHR22935">
    <property type="entry name" value="PENICILLIN-BINDING PROTEIN"/>
    <property type="match status" value="1"/>
</dbReference>
<evidence type="ECO:0000256" key="2">
    <source>
        <dbReference type="SAM" id="MobiDB-lite"/>
    </source>
</evidence>
<dbReference type="InterPro" id="IPR012338">
    <property type="entry name" value="Beta-lactam/transpept-like"/>
</dbReference>
<keyword evidence="6" id="KW-1185">Reference proteome</keyword>
<keyword evidence="3" id="KW-0732">Signal</keyword>
<evidence type="ECO:0000256" key="1">
    <source>
        <dbReference type="ARBA" id="ARBA00038473"/>
    </source>
</evidence>
<dbReference type="NCBIfam" id="NF007943">
    <property type="entry name" value="PRK10662.1"/>
    <property type="match status" value="1"/>
</dbReference>
<proteinExistence type="inferred from homology"/>
<dbReference type="KEGG" id="orp:MOP44_19260"/>
<sequence>MRALMALLLMFGILPIYAQRAAPAISLHDLKEAQALGDHLYRNTGSTGLVLVVVRGDEVYFHGYGETAVGSHLVPQSDSVVRLCSLTKTFTADLLAKLAADHTVRLDDHLQRFAPRDAVVPEREKPITLQELAMHTAGLTREIGTAPHGTPHFTYPSYATRWEWLSKQRLLSTPGTVALYSNTGYDLLADALADAAHHPYAALLASRTLTPLNMEQTTLFPDATQCAHLLLGANDQGPCTSTENTMGSSGLYSTPNDMARWLKYLLGAGGAGAPAQADDAHGIYLLASKLVRVSGLDHAGAPTGIGLAWMHLGGNDDPFHIIEKTGGGAGFLTYIAIHPASHTALFLASTDGLPGAGTRGFNLFKGANNALLALAGLPPLQEEIEQRPAGAHMVRTAHHGSKQHAAGVKRKHAASHAPAASK</sequence>
<accession>A0A9J7BLP7</accession>
<dbReference type="AlphaFoldDB" id="A0A9J7BLP7"/>
<name>A0A9J7BLP7_9BACT</name>
<gene>
    <name evidence="5" type="primary">ampH</name>
    <name evidence="5" type="ORF">MOP44_19260</name>
</gene>
<dbReference type="Pfam" id="PF00144">
    <property type="entry name" value="Beta-lactamase"/>
    <property type="match status" value="1"/>
</dbReference>
<dbReference type="InterPro" id="IPR051478">
    <property type="entry name" value="Beta-lactamase-like_AB/R"/>
</dbReference>
<feature type="region of interest" description="Disordered" evidence="2">
    <location>
        <begin position="389"/>
        <end position="422"/>
    </location>
</feature>
<organism evidence="5 6">
    <name type="scientific">Occallatibacter riparius</name>
    <dbReference type="NCBI Taxonomy" id="1002689"/>
    <lineage>
        <taxon>Bacteria</taxon>
        <taxon>Pseudomonadati</taxon>
        <taxon>Acidobacteriota</taxon>
        <taxon>Terriglobia</taxon>
        <taxon>Terriglobales</taxon>
        <taxon>Acidobacteriaceae</taxon>
        <taxon>Occallatibacter</taxon>
    </lineage>
</organism>